<evidence type="ECO:0000313" key="2">
    <source>
        <dbReference type="EMBL" id="MST99515.1"/>
    </source>
</evidence>
<feature type="compositionally biased region" description="Polar residues" evidence="1">
    <location>
        <begin position="277"/>
        <end position="295"/>
    </location>
</feature>
<dbReference type="AlphaFoldDB" id="A0A844G9F7"/>
<protein>
    <submittedName>
        <fullName evidence="2">AAA family ATPase</fullName>
    </submittedName>
</protein>
<reference evidence="2 3" key="1">
    <citation type="submission" date="2019-08" db="EMBL/GenBank/DDBJ databases">
        <title>In-depth cultivation of the pig gut microbiome towards novel bacterial diversity and tailored functional studies.</title>
        <authorList>
            <person name="Wylensek D."/>
            <person name="Hitch T.C.A."/>
            <person name="Clavel T."/>
        </authorList>
    </citation>
    <scope>NUCLEOTIDE SEQUENCE [LARGE SCALE GENOMIC DNA]</scope>
    <source>
        <strain evidence="2 3">BBE-744-WT-12</strain>
    </source>
</reference>
<dbReference type="Proteomes" id="UP000435649">
    <property type="component" value="Unassembled WGS sequence"/>
</dbReference>
<dbReference type="InterPro" id="IPR027417">
    <property type="entry name" value="P-loop_NTPase"/>
</dbReference>
<keyword evidence="3" id="KW-1185">Reference proteome</keyword>
<dbReference type="Gene3D" id="3.40.50.300">
    <property type="entry name" value="P-loop containing nucleotide triphosphate hydrolases"/>
    <property type="match status" value="1"/>
</dbReference>
<dbReference type="EMBL" id="VUNS01000039">
    <property type="protein sequence ID" value="MST99515.1"/>
    <property type="molecule type" value="Genomic_DNA"/>
</dbReference>
<proteinExistence type="predicted"/>
<accession>A0A844G9F7</accession>
<gene>
    <name evidence="2" type="ORF">FYJ85_21025</name>
</gene>
<feature type="compositionally biased region" description="Basic and acidic residues" evidence="1">
    <location>
        <begin position="450"/>
        <end position="465"/>
    </location>
</feature>
<feature type="region of interest" description="Disordered" evidence="1">
    <location>
        <begin position="277"/>
        <end position="297"/>
    </location>
</feature>
<comment type="caution">
    <text evidence="2">The sequence shown here is derived from an EMBL/GenBank/DDBJ whole genome shotgun (WGS) entry which is preliminary data.</text>
</comment>
<sequence>MDQIFFAEQKAVPHVAHISGDLRRPIAVRAMGDAAEPNFTASDVHEEQQMLPDQSMLRDALDRGEIGRGGDVLLGFDELPPDEIIANLLKKNEEQRYFGARELMRRFPDMKEPIIDGLLRREEVMNLVAAPKTGKSWLVMQLAFSLAAGCEWQGRGCAKSRVLLIDNELHKETLGCRLAKVARAMGISPDDEILDNLTVFPQRGGKKDLRELKEKMTEFKEREFDVIVIDALYKALPPDVDENSNGQITAIYNLLDGYAQTSKAAFVLVHHTSKGGQANKSVTDVGSGAGAQSRSPDAHLTLRPHEEDGVVSVYCCVRSFPPVAPFCLRKDENNLWVLAPEFAPDDLEGKVKSGQSELAKKRKLTMEDVAETIHEYLDELKPPLPKTRLVEKMREISGASKSKVESAISLLVDNEILEERSGDPAKRQQAMKCYHFGKASPHYVPPKSLKATEPEKRKASPEKKTCKTRRKKTEDAQAF</sequence>
<feature type="region of interest" description="Disordered" evidence="1">
    <location>
        <begin position="437"/>
        <end position="479"/>
    </location>
</feature>
<dbReference type="SUPFAM" id="SSF52540">
    <property type="entry name" value="P-loop containing nucleoside triphosphate hydrolases"/>
    <property type="match status" value="1"/>
</dbReference>
<dbReference type="Pfam" id="PF13481">
    <property type="entry name" value="AAA_25"/>
    <property type="match status" value="1"/>
</dbReference>
<evidence type="ECO:0000256" key="1">
    <source>
        <dbReference type="SAM" id="MobiDB-lite"/>
    </source>
</evidence>
<evidence type="ECO:0000313" key="3">
    <source>
        <dbReference type="Proteomes" id="UP000435649"/>
    </source>
</evidence>
<dbReference type="RefSeq" id="WP_154420689.1">
    <property type="nucleotide sequence ID" value="NZ_VUNS01000039.1"/>
</dbReference>
<name>A0A844G9F7_9BACT</name>
<organism evidence="2 3">
    <name type="scientific">Victivallis lenta</name>
    <dbReference type="NCBI Taxonomy" id="2606640"/>
    <lineage>
        <taxon>Bacteria</taxon>
        <taxon>Pseudomonadati</taxon>
        <taxon>Lentisphaerota</taxon>
        <taxon>Lentisphaeria</taxon>
        <taxon>Victivallales</taxon>
        <taxon>Victivallaceae</taxon>
        <taxon>Victivallis</taxon>
    </lineage>
</organism>